<dbReference type="AlphaFoldDB" id="B8D1X3"/>
<dbReference type="RefSeq" id="WP_012635388.1">
    <property type="nucleotide sequence ID" value="NC_011899.1"/>
</dbReference>
<evidence type="ECO:0000259" key="3">
    <source>
        <dbReference type="Pfam" id="PF23871"/>
    </source>
</evidence>
<accession>B8D1X3</accession>
<dbReference type="HOGENOM" id="CLU_656773_0_0_9"/>
<dbReference type="REBASE" id="19951">
    <property type="entry name" value="HorHORF4430P"/>
</dbReference>
<dbReference type="InterPro" id="IPR054265">
    <property type="entry name" value="DUF6996"/>
</dbReference>
<feature type="domain" description="DUF7226" evidence="3">
    <location>
        <begin position="289"/>
        <end position="428"/>
    </location>
</feature>
<evidence type="ECO:0000259" key="1">
    <source>
        <dbReference type="Pfam" id="PF22515"/>
    </source>
</evidence>
<dbReference type="eggNOG" id="ENOG502Z88T">
    <property type="taxonomic scope" value="Bacteria"/>
</dbReference>
<evidence type="ECO:0000259" key="2">
    <source>
        <dbReference type="Pfam" id="PF22518"/>
    </source>
</evidence>
<evidence type="ECO:0008006" key="6">
    <source>
        <dbReference type="Google" id="ProtNLM"/>
    </source>
</evidence>
<dbReference type="EMBL" id="CP001098">
    <property type="protein sequence ID" value="ACL69200.1"/>
    <property type="molecule type" value="Genomic_DNA"/>
</dbReference>
<gene>
    <name evidence="4" type="ordered locus">Hore_04420</name>
</gene>
<dbReference type="Pfam" id="PF22515">
    <property type="entry name" value="DUF6996"/>
    <property type="match status" value="1"/>
</dbReference>
<reference evidence="4 5" key="1">
    <citation type="journal article" date="2009" name="PLoS ONE">
        <title>Genome analysis of the anaerobic thermohalophilic bacterium Halothermothrix orenii.</title>
        <authorList>
            <person name="Mavromatis K."/>
            <person name="Ivanova N."/>
            <person name="Anderson I."/>
            <person name="Lykidis A."/>
            <person name="Hooper S.D."/>
            <person name="Sun H."/>
            <person name="Kunin V."/>
            <person name="Lapidus A."/>
            <person name="Hugenholtz P."/>
            <person name="Patel B."/>
            <person name="Kyrpides N.C."/>
        </authorList>
    </citation>
    <scope>NUCLEOTIDE SEQUENCE [LARGE SCALE GENOMIC DNA]</scope>
    <source>
        <strain evidence="5">H 168 / OCM 544 / DSM 9562</strain>
    </source>
</reference>
<evidence type="ECO:0000313" key="4">
    <source>
        <dbReference type="EMBL" id="ACL69200.1"/>
    </source>
</evidence>
<feature type="domain" description="DUF6996" evidence="1">
    <location>
        <begin position="10"/>
        <end position="78"/>
    </location>
</feature>
<proteinExistence type="predicted"/>
<protein>
    <recommendedName>
        <fullName evidence="6">Translation elongation factor</fullName>
    </recommendedName>
</protein>
<feature type="domain" description="DUF6997" evidence="2">
    <location>
        <begin position="79"/>
        <end position="253"/>
    </location>
</feature>
<dbReference type="Pfam" id="PF22518">
    <property type="entry name" value="DUF6997"/>
    <property type="match status" value="1"/>
</dbReference>
<evidence type="ECO:0000313" key="5">
    <source>
        <dbReference type="Proteomes" id="UP000000719"/>
    </source>
</evidence>
<dbReference type="Proteomes" id="UP000000719">
    <property type="component" value="Chromosome"/>
</dbReference>
<keyword evidence="5" id="KW-1185">Reference proteome</keyword>
<dbReference type="KEGG" id="hor:Hore_04420"/>
<dbReference type="InterPro" id="IPR054266">
    <property type="entry name" value="DUF6997"/>
</dbReference>
<dbReference type="OrthoDB" id="9774819at2"/>
<organism evidence="4 5">
    <name type="scientific">Halothermothrix orenii (strain H 168 / OCM 544 / DSM 9562)</name>
    <dbReference type="NCBI Taxonomy" id="373903"/>
    <lineage>
        <taxon>Bacteria</taxon>
        <taxon>Bacillati</taxon>
        <taxon>Bacillota</taxon>
        <taxon>Clostridia</taxon>
        <taxon>Halanaerobiales</taxon>
        <taxon>Halothermotrichaceae</taxon>
        <taxon>Halothermothrix</taxon>
    </lineage>
</organism>
<dbReference type="Pfam" id="PF23871">
    <property type="entry name" value="DUF7226"/>
    <property type="match status" value="1"/>
</dbReference>
<sequence length="434" mass="51549">MSTRRLTKNDKAWNQIFSEYNILQKIREEEFYKIESKLINKYRQSRLMTKFDHTANLPAVFKHNNLRILPISRSSYIIGKFSNYKKVVYQGIDSPEAVRFPSYIKSIDYNNLFSESSVLHCAYLCGMIDELIGEKTYPTVSGRMTTDNFSFRVKSIENKTYYNLSVNKSQVEIDGGYESKNYLVIIEAKNTEVEDFIIRQLYYPYRVWQNKLNKEVIPVFLTYSNNTFSFFVYRFEDIKNYNSLKLVKQKHYIINPRKITLDDVKYVFEKTEVIDEPEVPFPQADKFTRIIDLLTILMNTEMSKDDITENYQFDVRQTDYYTNAAIYLGLVKKIKDGKLIKYTLTGKARRIMILPYKEKNMALTACILEHEVFNRCFKVYLNHGKLPSIESIVEIMLDSYIYNVSSMRTYKRRAQTVRKWLEWIINLTQKKIKS</sequence>
<dbReference type="InterPro" id="IPR055650">
    <property type="entry name" value="DUF7226"/>
</dbReference>
<name>B8D1X3_HALOH</name>